<organism evidence="1 2">
    <name type="scientific">Rhizophagus irregularis (strain DAOM 181602 / DAOM 197198 / MUCL 43194)</name>
    <name type="common">Arbuscular mycorrhizal fungus</name>
    <name type="synonym">Glomus intraradices</name>
    <dbReference type="NCBI Taxonomy" id="747089"/>
    <lineage>
        <taxon>Eukaryota</taxon>
        <taxon>Fungi</taxon>
        <taxon>Fungi incertae sedis</taxon>
        <taxon>Mucoromycota</taxon>
        <taxon>Glomeromycotina</taxon>
        <taxon>Glomeromycetes</taxon>
        <taxon>Glomerales</taxon>
        <taxon>Glomeraceae</taxon>
        <taxon>Rhizophagus</taxon>
    </lineage>
</organism>
<accession>A0A2P4PIA6</accession>
<reference evidence="1 2" key="1">
    <citation type="journal article" date="2013" name="Proc. Natl. Acad. Sci. U.S.A.">
        <title>Genome of an arbuscular mycorrhizal fungus provides insight into the oldest plant symbiosis.</title>
        <authorList>
            <person name="Tisserant E."/>
            <person name="Malbreil M."/>
            <person name="Kuo A."/>
            <person name="Kohler A."/>
            <person name="Symeonidi A."/>
            <person name="Balestrini R."/>
            <person name="Charron P."/>
            <person name="Duensing N."/>
            <person name="Frei Dit Frey N."/>
            <person name="Gianinazzi-Pearson V."/>
            <person name="Gilbert L.B."/>
            <person name="Handa Y."/>
            <person name="Herr J.R."/>
            <person name="Hijri M."/>
            <person name="Koul R."/>
            <person name="Kawaguchi M."/>
            <person name="Krajinski F."/>
            <person name="Lammers P.J."/>
            <person name="Masclaux F.G."/>
            <person name="Murat C."/>
            <person name="Morin E."/>
            <person name="Ndikumana S."/>
            <person name="Pagni M."/>
            <person name="Petitpierre D."/>
            <person name="Requena N."/>
            <person name="Rosikiewicz P."/>
            <person name="Riley R."/>
            <person name="Saito K."/>
            <person name="San Clemente H."/>
            <person name="Shapiro H."/>
            <person name="van Tuinen D."/>
            <person name="Becard G."/>
            <person name="Bonfante P."/>
            <person name="Paszkowski U."/>
            <person name="Shachar-Hill Y.Y."/>
            <person name="Tuskan G.A."/>
            <person name="Young P.W."/>
            <person name="Sanders I.R."/>
            <person name="Henrissat B."/>
            <person name="Rensing S.A."/>
            <person name="Grigoriev I.V."/>
            <person name="Corradi N."/>
            <person name="Roux C."/>
            <person name="Martin F."/>
        </authorList>
    </citation>
    <scope>NUCLEOTIDE SEQUENCE [LARGE SCALE GENOMIC DNA]</scope>
    <source>
        <strain evidence="1 2">DAOM 197198</strain>
    </source>
</reference>
<name>A0A2P4PIA6_RHIID</name>
<gene>
    <name evidence="1" type="ORF">GLOIN_2v1669728</name>
</gene>
<dbReference type="VEuPathDB" id="FungiDB:RhiirFUN_008677"/>
<comment type="caution">
    <text evidence="1">The sequence shown here is derived from an EMBL/GenBank/DDBJ whole genome shotgun (WGS) entry which is preliminary data.</text>
</comment>
<proteinExistence type="predicted"/>
<evidence type="ECO:0000313" key="1">
    <source>
        <dbReference type="EMBL" id="POG65100.1"/>
    </source>
</evidence>
<sequence>MSSSSNNSHVQFSDVRTFHTTPTYYNSLYNPNNFPVVYDANHVMVSPQLTIHPFNFFYRPPNELYHYNIKCNEISYSNVIFLLNKSLNSKEFNTQSNENEYIFFYQQEYDNRFYQVTCEIVSPSSITNYLNENIYGIKPQQEQQEERLSFIIEQKQNLEFHLTQYLRNYLL</sequence>
<keyword evidence="2" id="KW-1185">Reference proteome</keyword>
<protein>
    <submittedName>
        <fullName evidence="1">Uncharacterized protein</fullName>
    </submittedName>
</protein>
<dbReference type="EMBL" id="AUPC02000223">
    <property type="protein sequence ID" value="POG65100.1"/>
    <property type="molecule type" value="Genomic_DNA"/>
</dbReference>
<feature type="non-terminal residue" evidence="1">
    <location>
        <position position="171"/>
    </location>
</feature>
<reference evidence="1 2" key="2">
    <citation type="journal article" date="2018" name="New Phytol.">
        <title>High intraspecific genome diversity in the model arbuscular mycorrhizal symbiont Rhizophagus irregularis.</title>
        <authorList>
            <person name="Chen E.C.H."/>
            <person name="Morin E."/>
            <person name="Beaudet D."/>
            <person name="Noel J."/>
            <person name="Yildirir G."/>
            <person name="Ndikumana S."/>
            <person name="Charron P."/>
            <person name="St-Onge C."/>
            <person name="Giorgi J."/>
            <person name="Kruger M."/>
            <person name="Marton T."/>
            <person name="Ropars J."/>
            <person name="Grigoriev I.V."/>
            <person name="Hainaut M."/>
            <person name="Henrissat B."/>
            <person name="Roux C."/>
            <person name="Martin F."/>
            <person name="Corradi N."/>
        </authorList>
    </citation>
    <scope>NUCLEOTIDE SEQUENCE [LARGE SCALE GENOMIC DNA]</scope>
    <source>
        <strain evidence="1 2">DAOM 197198</strain>
    </source>
</reference>
<dbReference type="Proteomes" id="UP000018888">
    <property type="component" value="Unassembled WGS sequence"/>
</dbReference>
<dbReference type="AlphaFoldDB" id="A0A2P4PIA6"/>
<evidence type="ECO:0000313" key="2">
    <source>
        <dbReference type="Proteomes" id="UP000018888"/>
    </source>
</evidence>